<proteinExistence type="predicted"/>
<keyword evidence="2" id="KW-1185">Reference proteome</keyword>
<accession>A0A813DY38</accession>
<dbReference type="EMBL" id="CAJNNV010006417">
    <property type="protein sequence ID" value="CAE8593599.1"/>
    <property type="molecule type" value="Genomic_DNA"/>
</dbReference>
<dbReference type="AlphaFoldDB" id="A0A813DY38"/>
<organism evidence="1 2">
    <name type="scientific">Polarella glacialis</name>
    <name type="common">Dinoflagellate</name>
    <dbReference type="NCBI Taxonomy" id="89957"/>
    <lineage>
        <taxon>Eukaryota</taxon>
        <taxon>Sar</taxon>
        <taxon>Alveolata</taxon>
        <taxon>Dinophyceae</taxon>
        <taxon>Suessiales</taxon>
        <taxon>Suessiaceae</taxon>
        <taxon>Polarella</taxon>
    </lineage>
</organism>
<gene>
    <name evidence="1" type="ORF">PGLA1383_LOCUS12190</name>
</gene>
<evidence type="ECO:0000313" key="1">
    <source>
        <dbReference type="EMBL" id="CAE8593599.1"/>
    </source>
</evidence>
<dbReference type="Proteomes" id="UP000654075">
    <property type="component" value="Unassembled WGS sequence"/>
</dbReference>
<protein>
    <submittedName>
        <fullName evidence="1">Uncharacterized protein</fullName>
    </submittedName>
</protein>
<comment type="caution">
    <text evidence="1">The sequence shown here is derived from an EMBL/GenBank/DDBJ whole genome shotgun (WGS) entry which is preliminary data.</text>
</comment>
<feature type="non-terminal residue" evidence="1">
    <location>
        <position position="1"/>
    </location>
</feature>
<name>A0A813DY38_POLGL</name>
<evidence type="ECO:0000313" key="2">
    <source>
        <dbReference type="Proteomes" id="UP000654075"/>
    </source>
</evidence>
<sequence length="185" mass="21510">EHKHVANGYRFGNKTHNQVFNKYLARSKSFKLRPFEHLMLPVPHRAEEFLKMQYPNFMSECLSRPFSGTNRFPMYDLYPGLKKVLRLPRSGTPCTYLAGLFPMVVYHKVIITYVARVRHDLMLDVIGDVVRGFAAVLWTQAPNGRAGASCWTRLEVDYLTRRMTDEELSALRFGAWTHYPQDNIP</sequence>
<reference evidence="1" key="1">
    <citation type="submission" date="2021-02" db="EMBL/GenBank/DDBJ databases">
        <authorList>
            <person name="Dougan E. K."/>
            <person name="Rhodes N."/>
            <person name="Thang M."/>
            <person name="Chan C."/>
        </authorList>
    </citation>
    <scope>NUCLEOTIDE SEQUENCE</scope>
</reference>